<keyword evidence="2" id="KW-0472">Membrane</keyword>
<evidence type="ECO:0000256" key="2">
    <source>
        <dbReference type="SAM" id="Phobius"/>
    </source>
</evidence>
<organism evidence="3 4">
    <name type="scientific">Actinomyces bowdenii</name>
    <dbReference type="NCBI Taxonomy" id="131109"/>
    <lineage>
        <taxon>Bacteria</taxon>
        <taxon>Bacillati</taxon>
        <taxon>Actinomycetota</taxon>
        <taxon>Actinomycetes</taxon>
        <taxon>Actinomycetales</taxon>
        <taxon>Actinomycetaceae</taxon>
        <taxon>Actinomyces</taxon>
    </lineage>
</organism>
<feature type="compositionally biased region" description="Polar residues" evidence="1">
    <location>
        <begin position="384"/>
        <end position="405"/>
    </location>
</feature>
<dbReference type="RefSeq" id="WP_179900492.1">
    <property type="nucleotide sequence ID" value="NZ_JACBXV010000074.1"/>
</dbReference>
<feature type="compositionally biased region" description="Basic and acidic residues" evidence="1">
    <location>
        <begin position="450"/>
        <end position="462"/>
    </location>
</feature>
<feature type="compositionally biased region" description="Basic and acidic residues" evidence="1">
    <location>
        <begin position="235"/>
        <end position="248"/>
    </location>
</feature>
<reference evidence="3 4" key="1">
    <citation type="submission" date="2020-07" db="EMBL/GenBank/DDBJ databases">
        <title>MOT database genomes.</title>
        <authorList>
            <person name="Joseph S."/>
            <person name="Aduse-Opoku J."/>
            <person name="Hashim A."/>
            <person name="Wade W."/>
            <person name="Curtis M."/>
        </authorList>
    </citation>
    <scope>NUCLEOTIDE SEQUENCE [LARGE SCALE GENOMIC DNA]</scope>
    <source>
        <strain evidence="3 4">WMus004</strain>
    </source>
</reference>
<feature type="compositionally biased region" description="Low complexity" evidence="1">
    <location>
        <begin position="251"/>
        <end position="262"/>
    </location>
</feature>
<keyword evidence="2" id="KW-0812">Transmembrane</keyword>
<dbReference type="EMBL" id="JACBXV010000074">
    <property type="protein sequence ID" value="NYS69196.1"/>
    <property type="molecule type" value="Genomic_DNA"/>
</dbReference>
<feature type="region of interest" description="Disordered" evidence="1">
    <location>
        <begin position="235"/>
        <end position="517"/>
    </location>
</feature>
<protein>
    <submittedName>
        <fullName evidence="3">Uncharacterized protein</fullName>
    </submittedName>
</protein>
<feature type="compositionally biased region" description="Low complexity" evidence="1">
    <location>
        <begin position="311"/>
        <end position="331"/>
    </location>
</feature>
<feature type="compositionally biased region" description="Low complexity" evidence="1">
    <location>
        <begin position="194"/>
        <end position="214"/>
    </location>
</feature>
<comment type="caution">
    <text evidence="3">The sequence shown here is derived from an EMBL/GenBank/DDBJ whole genome shotgun (WGS) entry which is preliminary data.</text>
</comment>
<feature type="compositionally biased region" description="Basic and acidic residues" evidence="1">
    <location>
        <begin position="263"/>
        <end position="310"/>
    </location>
</feature>
<evidence type="ECO:0000313" key="3">
    <source>
        <dbReference type="EMBL" id="NYS69196.1"/>
    </source>
</evidence>
<feature type="region of interest" description="Disordered" evidence="1">
    <location>
        <begin position="184"/>
        <end position="216"/>
    </location>
</feature>
<sequence>MILAVYLLPFLVRRREMTGRANVQDRYSAELRVLATGVAAPERDGTCESSGHAELFRRRPKVRAMNRPAVRNVRALRAERELIHVRKTHAQARERRRVAASHRAVVASILLGVALGAWVLGLLTALPWWPALVPTALLGVSMAAGRRAAMVSAAADKRERRRIAELERELMGLTGRRPAVPVVASSRAEGAAHESASAVESPSGAEAAAGSHGATVSSVRASLPEILQELRAENAEKERARAAERAEAADEAGAARDGAARSAGREDRAQSAERRAAEREEHRRRRSQEERRERAERERAEAAQRADGARTPEPVEAAVPVGAATPVETATSVNSPERAGGGSEFHSAVGSFEAVSPAWSQIVPDGEQDGAIEGASPAEHSGPRHSTASNSAASRITASPVASDSTAERRRADSSSGVSRRQAAPASGEGRWSLSAESAESVAARAAIRARTEDEERARSGEEAPSGRSTDEARGSGGGAGSTRKSIKKEALAAFPDKSVVKEPTTSTPPQGWRPIKVPAPTYTLAARAPKRVFADPVVDEGASAPVPARPQAVRTFTAPDFSEQDFHPIDLDAILERRRAAGE</sequence>
<feature type="transmembrane region" description="Helical" evidence="2">
    <location>
        <begin position="104"/>
        <end position="129"/>
    </location>
</feature>
<name>A0A853EN50_9ACTO</name>
<gene>
    <name evidence="3" type="ORF">HZZ05_06630</name>
</gene>
<feature type="compositionally biased region" description="Low complexity" evidence="1">
    <location>
        <begin position="433"/>
        <end position="449"/>
    </location>
</feature>
<dbReference type="AlphaFoldDB" id="A0A853EN50"/>
<dbReference type="Proteomes" id="UP000572528">
    <property type="component" value="Unassembled WGS sequence"/>
</dbReference>
<proteinExistence type="predicted"/>
<keyword evidence="2" id="KW-1133">Transmembrane helix</keyword>
<evidence type="ECO:0000256" key="1">
    <source>
        <dbReference type="SAM" id="MobiDB-lite"/>
    </source>
</evidence>
<evidence type="ECO:0000313" key="4">
    <source>
        <dbReference type="Proteomes" id="UP000572528"/>
    </source>
</evidence>
<accession>A0A853EN50</accession>